<dbReference type="RefSeq" id="WP_086518297.1">
    <property type="nucleotide sequence ID" value="NZ_MDJY01000060.1"/>
</dbReference>
<reference evidence="1 2" key="1">
    <citation type="submission" date="2016-08" db="EMBL/GenBank/DDBJ databases">
        <title>Genome sequence of Clavibacter michiganensis spp strain CFBP8017.</title>
        <authorList>
            <person name="Thapa S.P."/>
            <person name="Coaker G."/>
            <person name="Jacques M.-A."/>
        </authorList>
    </citation>
    <scope>NUCLEOTIDE SEQUENCE [LARGE SCALE GENOMIC DNA]</scope>
    <source>
        <strain evidence="1">CFBP8017</strain>
    </source>
</reference>
<name>A0A251Y4E2_9MICO</name>
<evidence type="ECO:0000313" key="2">
    <source>
        <dbReference type="Proteomes" id="UP000195011"/>
    </source>
</evidence>
<evidence type="ECO:0000313" key="1">
    <source>
        <dbReference type="EMBL" id="OUE18913.1"/>
    </source>
</evidence>
<proteinExistence type="predicted"/>
<accession>A0A251Y4E2</accession>
<dbReference type="EMBL" id="MDJY01000060">
    <property type="protein sequence ID" value="OUE18913.1"/>
    <property type="molecule type" value="Genomic_DNA"/>
</dbReference>
<comment type="caution">
    <text evidence="1">The sequence shown here is derived from an EMBL/GenBank/DDBJ whole genome shotgun (WGS) entry which is preliminary data.</text>
</comment>
<organism evidence="1 2">
    <name type="scientific">Clavibacter michiganensis</name>
    <dbReference type="NCBI Taxonomy" id="28447"/>
    <lineage>
        <taxon>Bacteria</taxon>
        <taxon>Bacillati</taxon>
        <taxon>Actinomycetota</taxon>
        <taxon>Actinomycetes</taxon>
        <taxon>Micrococcales</taxon>
        <taxon>Microbacteriaceae</taxon>
        <taxon>Clavibacter</taxon>
    </lineage>
</organism>
<gene>
    <name evidence="1" type="ORF">BFL36_12795</name>
</gene>
<protein>
    <submittedName>
        <fullName evidence="1">Uncharacterized protein</fullName>
    </submittedName>
</protein>
<sequence>MPTRYASEAANIAISGPEFHRLATIAEKLLEHGVPAALLDETSAGPTSPITCAIVAESFDPDIDHRQWRERAEDTAASFGRLLEAMASLSTAVVIAYSTTDDRRGRARVREALARMLSTLEAQAATIHGIDFTVNGIEVPLSADHELLEARLEEFARRRSSLSSGSVIPVEDLRRDPLQIVLAASVL</sequence>
<dbReference type="Proteomes" id="UP000195011">
    <property type="component" value="Unassembled WGS sequence"/>
</dbReference>
<dbReference type="AlphaFoldDB" id="A0A251Y4E2"/>